<dbReference type="NCBIfam" id="TIGR01428">
    <property type="entry name" value="HAD_type_II"/>
    <property type="match status" value="1"/>
</dbReference>
<gene>
    <name evidence="3" type="ORF">AMPC_18460</name>
</gene>
<dbReference type="Pfam" id="PF00702">
    <property type="entry name" value="Hydrolase"/>
    <property type="match status" value="1"/>
</dbReference>
<dbReference type="SUPFAM" id="SSF56784">
    <property type="entry name" value="HAD-like"/>
    <property type="match status" value="1"/>
</dbReference>
<dbReference type="InterPro" id="IPR036412">
    <property type="entry name" value="HAD-like_sf"/>
</dbReference>
<dbReference type="NCBIfam" id="TIGR01493">
    <property type="entry name" value="HAD-SF-IA-v2"/>
    <property type="match status" value="1"/>
</dbReference>
<dbReference type="InterPro" id="IPR006439">
    <property type="entry name" value="HAD-SF_hydro_IA"/>
</dbReference>
<comment type="similarity">
    <text evidence="1">Belongs to the HAD-like hydrolase superfamily. S-2-haloalkanoic acid dehalogenase family.</text>
</comment>
<dbReference type="Proteomes" id="UP001162734">
    <property type="component" value="Chromosome"/>
</dbReference>
<keyword evidence="4" id="KW-1185">Reference proteome</keyword>
<name>A0ABM7XA61_9BACT</name>
<keyword evidence="2" id="KW-0378">Hydrolase</keyword>
<dbReference type="InterPro" id="IPR023198">
    <property type="entry name" value="PGP-like_dom2"/>
</dbReference>
<sequence length="225" mass="23674">MPSRPAAVAFDVVETLFPLEPLRPRLVALGLPPHALELWFTRLLRDAMALDAAGRFASFREVGAGALEVVCGQHGVSCGEAEAAAVLDGLAELPAHPDAAPAFRRLAEAGVAVATVSNGGVGPTRALLERAGLLPLVARVAGVDEVRRWKPNAAVYRHVCDALALPPERVALVAVHAWDVQGARAAGLLTGWASRLERRWQPAMPPPDVRGVDLVEVAEALLALG</sequence>
<dbReference type="Gene3D" id="1.10.150.240">
    <property type="entry name" value="Putative phosphatase, domain 2"/>
    <property type="match status" value="1"/>
</dbReference>
<dbReference type="EMBL" id="AP025592">
    <property type="protein sequence ID" value="BDG08733.1"/>
    <property type="molecule type" value="Genomic_DNA"/>
</dbReference>
<reference evidence="4" key="1">
    <citation type="journal article" date="2022" name="Int. J. Syst. Evol. Microbiol.">
        <title>Anaeromyxobacter oryzae sp. nov., Anaeromyxobacter diazotrophicus sp. nov. and Anaeromyxobacter paludicola sp. nov., isolated from paddy soils.</title>
        <authorList>
            <person name="Itoh H."/>
            <person name="Xu Z."/>
            <person name="Mise K."/>
            <person name="Masuda Y."/>
            <person name="Ushijima N."/>
            <person name="Hayakawa C."/>
            <person name="Shiratori Y."/>
            <person name="Senoo K."/>
        </authorList>
    </citation>
    <scope>NUCLEOTIDE SEQUENCE [LARGE SCALE GENOMIC DNA]</scope>
    <source>
        <strain evidence="4">Red630</strain>
    </source>
</reference>
<dbReference type="Gene3D" id="3.40.50.1000">
    <property type="entry name" value="HAD superfamily/HAD-like"/>
    <property type="match status" value="1"/>
</dbReference>
<dbReference type="RefSeq" id="WP_248345936.1">
    <property type="nucleotide sequence ID" value="NZ_AP025592.1"/>
</dbReference>
<dbReference type="PANTHER" id="PTHR43316">
    <property type="entry name" value="HYDROLASE, HALOACID DELAHOGENASE-RELATED"/>
    <property type="match status" value="1"/>
</dbReference>
<accession>A0ABM7XA61</accession>
<dbReference type="InterPro" id="IPR051540">
    <property type="entry name" value="S-2-haloacid_dehalogenase"/>
</dbReference>
<dbReference type="InterPro" id="IPR006328">
    <property type="entry name" value="2-HAD"/>
</dbReference>
<evidence type="ECO:0000313" key="4">
    <source>
        <dbReference type="Proteomes" id="UP001162734"/>
    </source>
</evidence>
<protein>
    <submittedName>
        <fullName evidence="3">Haloacid dehalogenase</fullName>
    </submittedName>
</protein>
<dbReference type="PANTHER" id="PTHR43316:SF3">
    <property type="entry name" value="HALOACID DEHALOGENASE, TYPE II (AFU_ORTHOLOGUE AFUA_2G07750)-RELATED"/>
    <property type="match status" value="1"/>
</dbReference>
<evidence type="ECO:0000256" key="2">
    <source>
        <dbReference type="ARBA" id="ARBA00022801"/>
    </source>
</evidence>
<proteinExistence type="inferred from homology"/>
<dbReference type="PRINTS" id="PR00413">
    <property type="entry name" value="HADHALOGNASE"/>
</dbReference>
<organism evidence="3 4">
    <name type="scientific">Anaeromyxobacter paludicola</name>
    <dbReference type="NCBI Taxonomy" id="2918171"/>
    <lineage>
        <taxon>Bacteria</taxon>
        <taxon>Pseudomonadati</taxon>
        <taxon>Myxococcota</taxon>
        <taxon>Myxococcia</taxon>
        <taxon>Myxococcales</taxon>
        <taxon>Cystobacterineae</taxon>
        <taxon>Anaeromyxobacteraceae</taxon>
        <taxon>Anaeromyxobacter</taxon>
    </lineage>
</organism>
<dbReference type="InterPro" id="IPR023214">
    <property type="entry name" value="HAD_sf"/>
</dbReference>
<evidence type="ECO:0000256" key="1">
    <source>
        <dbReference type="ARBA" id="ARBA00008106"/>
    </source>
</evidence>
<evidence type="ECO:0000313" key="3">
    <source>
        <dbReference type="EMBL" id="BDG08733.1"/>
    </source>
</evidence>